<protein>
    <submittedName>
        <fullName evidence="1">Uncharacterized protein</fullName>
    </submittedName>
</protein>
<organism evidence="1 2">
    <name type="scientific">Desulfofervidus auxilii</name>
    <dbReference type="NCBI Taxonomy" id="1621989"/>
    <lineage>
        <taxon>Bacteria</taxon>
        <taxon>Pseudomonadati</taxon>
        <taxon>Thermodesulfobacteriota</taxon>
        <taxon>Candidatus Desulfofervidia</taxon>
        <taxon>Candidatus Desulfofervidales</taxon>
        <taxon>Candidatus Desulfofervidaceae</taxon>
        <taxon>Candidatus Desulfofervidus</taxon>
    </lineage>
</organism>
<reference evidence="1 2" key="1">
    <citation type="submission" date="2015-10" db="EMBL/GenBank/DDBJ databases">
        <title>Candidatus Desulfofervidus auxilii, a hydrogenotrophic sulfate-reducing bacterium involved in the thermophilic anaerobic oxidation of methane.</title>
        <authorList>
            <person name="Krukenberg V."/>
            <person name="Richter M."/>
            <person name="Wegener G."/>
        </authorList>
    </citation>
    <scope>NUCLEOTIDE SEQUENCE [LARGE SCALE GENOMIC DNA]</scope>
    <source>
        <strain evidence="1 2">HS1</strain>
    </source>
</reference>
<proteinExistence type="predicted"/>
<dbReference type="Proteomes" id="UP000070560">
    <property type="component" value="Chromosome"/>
</dbReference>
<sequence>MLILREKTLWAILTKKIEILFEVVTYAEAGAFESARRVLKKEIGIYVCKEFAQKSVNQR</sequence>
<dbReference type="AlphaFoldDB" id="A0A7U4QLQ7"/>
<gene>
    <name evidence="1" type="ORF">HS1_001852</name>
</gene>
<keyword evidence="2" id="KW-1185">Reference proteome</keyword>
<dbReference type="EMBL" id="CP013015">
    <property type="protein sequence ID" value="AMM41646.1"/>
    <property type="molecule type" value="Genomic_DNA"/>
</dbReference>
<dbReference type="KEGG" id="daw:HS1_001852"/>
<evidence type="ECO:0000313" key="1">
    <source>
        <dbReference type="EMBL" id="AMM41646.1"/>
    </source>
</evidence>
<evidence type="ECO:0000313" key="2">
    <source>
        <dbReference type="Proteomes" id="UP000070560"/>
    </source>
</evidence>
<accession>A0A7U4QLQ7</accession>
<name>A0A7U4QLQ7_DESA2</name>